<dbReference type="OrthoDB" id="62864at2"/>
<name>A0A4Q4ZGC2_9ACTN</name>
<evidence type="ECO:0000313" key="3">
    <source>
        <dbReference type="Proteomes" id="UP000295198"/>
    </source>
</evidence>
<feature type="chain" id="PRO_5039048795" evidence="1">
    <location>
        <begin position="26"/>
        <end position="427"/>
    </location>
</feature>
<comment type="caution">
    <text evidence="2">The sequence shown here is derived from an EMBL/GenBank/DDBJ whole genome shotgun (WGS) entry which is preliminary data.</text>
</comment>
<dbReference type="Proteomes" id="UP000295198">
    <property type="component" value="Unassembled WGS sequence"/>
</dbReference>
<organism evidence="2 3">
    <name type="scientific">Nocardioides guangzhouensis</name>
    <dbReference type="NCBI Taxonomy" id="2497878"/>
    <lineage>
        <taxon>Bacteria</taxon>
        <taxon>Bacillati</taxon>
        <taxon>Actinomycetota</taxon>
        <taxon>Actinomycetes</taxon>
        <taxon>Propionibacteriales</taxon>
        <taxon>Nocardioidaceae</taxon>
        <taxon>Nocardioides</taxon>
    </lineage>
</organism>
<keyword evidence="3" id="KW-1185">Reference proteome</keyword>
<dbReference type="RefSeq" id="WP_134715289.1">
    <property type="nucleotide sequence ID" value="NZ_SDKM01000007.1"/>
</dbReference>
<dbReference type="AlphaFoldDB" id="A0A4Q4ZGC2"/>
<evidence type="ECO:0000256" key="1">
    <source>
        <dbReference type="SAM" id="SignalP"/>
    </source>
</evidence>
<dbReference type="Gene3D" id="2.130.10.10">
    <property type="entry name" value="YVTN repeat-like/Quinoprotein amine dehydrogenase"/>
    <property type="match status" value="2"/>
</dbReference>
<reference evidence="2 3" key="1">
    <citation type="submission" date="2019-01" db="EMBL/GenBank/DDBJ databases">
        <title>Nocardioides guangzhouensis sp. nov., an actinobacterium isolated from soil.</title>
        <authorList>
            <person name="Fu Y."/>
            <person name="Cai Y."/>
            <person name="Lin Z."/>
            <person name="Chen P."/>
        </authorList>
    </citation>
    <scope>NUCLEOTIDE SEQUENCE [LARGE SCALE GENOMIC DNA]</scope>
    <source>
        <strain evidence="2 3">130</strain>
    </source>
</reference>
<keyword evidence="2" id="KW-0808">Transferase</keyword>
<dbReference type="InterPro" id="IPR011045">
    <property type="entry name" value="N2O_reductase_N"/>
</dbReference>
<evidence type="ECO:0000313" key="2">
    <source>
        <dbReference type="EMBL" id="RYP87217.1"/>
    </source>
</evidence>
<feature type="signal peptide" evidence="1">
    <location>
        <begin position="1"/>
        <end position="25"/>
    </location>
</feature>
<sequence length="427" mass="46865">MTRIARVVAPAVAAATIAAVTVTGATVVSPAPPVPSAAAAEGQTPAGDVRRVVYVGNNWAGTADLLAPGSFERLARVDVVPDRDERMAEITASPDKLAYFLAIREAIGEGHDQLVDDLYTTDDGRMLIVSRPSFADVVAISLRTKRIVWRFPVEGYRSDHMAISPDGTRVAVSASTAKVVHVLRTSDGKELGRFPSGGSPHENVYLDGGRTILHASIGMVYSPLDQPEMDSTKDERVLQFVDARSFEVKRRINVRRALDDAGLTRVSHAVRPLTLSPDERKIYLQVSFFHGFLEMERSSGRITRVKRLPNLVPDMPREQYVLDSAHHGIAMNPGGTKICVAGTMSDYATVVDRATFRRGPLLKRGLKPYWVTPSADGKSCYISWSGSDKVSRISYATGRVTRSVRVGDHPQRIRNGFLRVGWLRHLR</sequence>
<dbReference type="PANTHER" id="PTHR47197:SF3">
    <property type="entry name" value="DIHYDRO-HEME D1 DEHYDROGENASE"/>
    <property type="match status" value="1"/>
</dbReference>
<dbReference type="SUPFAM" id="SSF50974">
    <property type="entry name" value="Nitrous oxide reductase, N-terminal domain"/>
    <property type="match status" value="1"/>
</dbReference>
<keyword evidence="2" id="KW-0418">Kinase</keyword>
<gene>
    <name evidence="2" type="ORF">EKO23_06300</name>
</gene>
<dbReference type="InterPro" id="IPR015943">
    <property type="entry name" value="WD40/YVTN_repeat-like_dom_sf"/>
</dbReference>
<keyword evidence="2" id="KW-0723">Serine/threonine-protein kinase</keyword>
<keyword evidence="1" id="KW-0732">Signal</keyword>
<dbReference type="EMBL" id="SDKM01000007">
    <property type="protein sequence ID" value="RYP87217.1"/>
    <property type="molecule type" value="Genomic_DNA"/>
</dbReference>
<dbReference type="PANTHER" id="PTHR47197">
    <property type="entry name" value="PROTEIN NIRF"/>
    <property type="match status" value="1"/>
</dbReference>
<dbReference type="InterPro" id="IPR051200">
    <property type="entry name" value="Host-pathogen_enzymatic-act"/>
</dbReference>
<dbReference type="GO" id="GO:0004674">
    <property type="term" value="F:protein serine/threonine kinase activity"/>
    <property type="evidence" value="ECO:0007669"/>
    <property type="project" value="UniProtKB-KW"/>
</dbReference>
<protein>
    <submittedName>
        <fullName evidence="2">Serine/threonine protein kinase</fullName>
    </submittedName>
</protein>
<accession>A0A4Q4ZGC2</accession>
<proteinExistence type="predicted"/>